<protein>
    <submittedName>
        <fullName evidence="1">Uncharacterized protein</fullName>
    </submittedName>
</protein>
<sequence length="81" mass="9272">MAVMYPSRSGYDAQLSKRSYAHGALMVFYRCCIGTLFRSSLCYAMVSYSNFVDALIIGCKKLLYILSKPLHFISLELMEQR</sequence>
<name>A0ACB0L7W9_TRIPR</name>
<evidence type="ECO:0000313" key="2">
    <source>
        <dbReference type="Proteomes" id="UP001177021"/>
    </source>
</evidence>
<evidence type="ECO:0000313" key="1">
    <source>
        <dbReference type="EMBL" id="CAJ2664718.1"/>
    </source>
</evidence>
<organism evidence="1 2">
    <name type="scientific">Trifolium pratense</name>
    <name type="common">Red clover</name>
    <dbReference type="NCBI Taxonomy" id="57577"/>
    <lineage>
        <taxon>Eukaryota</taxon>
        <taxon>Viridiplantae</taxon>
        <taxon>Streptophyta</taxon>
        <taxon>Embryophyta</taxon>
        <taxon>Tracheophyta</taxon>
        <taxon>Spermatophyta</taxon>
        <taxon>Magnoliopsida</taxon>
        <taxon>eudicotyledons</taxon>
        <taxon>Gunneridae</taxon>
        <taxon>Pentapetalae</taxon>
        <taxon>rosids</taxon>
        <taxon>fabids</taxon>
        <taxon>Fabales</taxon>
        <taxon>Fabaceae</taxon>
        <taxon>Papilionoideae</taxon>
        <taxon>50 kb inversion clade</taxon>
        <taxon>NPAAA clade</taxon>
        <taxon>Hologalegina</taxon>
        <taxon>IRL clade</taxon>
        <taxon>Trifolieae</taxon>
        <taxon>Trifolium</taxon>
    </lineage>
</organism>
<dbReference type="EMBL" id="CASHSV030000409">
    <property type="protein sequence ID" value="CAJ2664718.1"/>
    <property type="molecule type" value="Genomic_DNA"/>
</dbReference>
<accession>A0ACB0L7W9</accession>
<dbReference type="Proteomes" id="UP001177021">
    <property type="component" value="Unassembled WGS sequence"/>
</dbReference>
<proteinExistence type="predicted"/>
<reference evidence="1" key="1">
    <citation type="submission" date="2023-10" db="EMBL/GenBank/DDBJ databases">
        <authorList>
            <person name="Rodriguez Cubillos JULIANA M."/>
            <person name="De Vega J."/>
        </authorList>
    </citation>
    <scope>NUCLEOTIDE SEQUENCE</scope>
</reference>
<keyword evidence="2" id="KW-1185">Reference proteome</keyword>
<comment type="caution">
    <text evidence="1">The sequence shown here is derived from an EMBL/GenBank/DDBJ whole genome shotgun (WGS) entry which is preliminary data.</text>
</comment>
<gene>
    <name evidence="1" type="ORF">MILVUS5_LOCUS29850</name>
</gene>